<accession>A0A316XDI1</accession>
<dbReference type="InterPro" id="IPR050509">
    <property type="entry name" value="CoA-transferase_III"/>
</dbReference>
<gene>
    <name evidence="1" type="ORF">C1631_004560</name>
</gene>
<evidence type="ECO:0000313" key="1">
    <source>
        <dbReference type="EMBL" id="PWN71892.1"/>
    </source>
</evidence>
<reference evidence="1 2" key="1">
    <citation type="submission" date="2018-04" db="EMBL/GenBank/DDBJ databases">
        <title>Draft Genome Sequence of Phosphate-Solubilizing Chryseobacterium sp. ISE14 that is a Biocontrol and Plant Growth-Promoting Rhizobacterium Isolated from Cucumber.</title>
        <authorList>
            <person name="Jeong J.-J."/>
            <person name="Sang M.K."/>
            <person name="Choi I.-G."/>
            <person name="Kim K.D."/>
        </authorList>
    </citation>
    <scope>NUCLEOTIDE SEQUENCE [LARGE SCALE GENOMIC DNA]</scope>
    <source>
        <strain evidence="1 2">ISE14</strain>
    </source>
</reference>
<dbReference type="RefSeq" id="WP_109710749.1">
    <property type="nucleotide sequence ID" value="NZ_PPED02000001.1"/>
</dbReference>
<name>A0A316XDI1_9FLAO</name>
<organism evidence="1 2">
    <name type="scientific">Chryseobacterium phosphatilyticum</name>
    <dbReference type="NCBI Taxonomy" id="475075"/>
    <lineage>
        <taxon>Bacteria</taxon>
        <taxon>Pseudomonadati</taxon>
        <taxon>Bacteroidota</taxon>
        <taxon>Flavobacteriia</taxon>
        <taxon>Flavobacteriales</taxon>
        <taxon>Weeksellaceae</taxon>
        <taxon>Chryseobacterium group</taxon>
        <taxon>Chryseobacterium</taxon>
    </lineage>
</organism>
<dbReference type="AlphaFoldDB" id="A0A316XDI1"/>
<dbReference type="Gene3D" id="3.30.1540.10">
    <property type="entry name" value="formyl-coa transferase, domain 3"/>
    <property type="match status" value="1"/>
</dbReference>
<proteinExistence type="predicted"/>
<keyword evidence="2" id="KW-1185">Reference proteome</keyword>
<dbReference type="SUPFAM" id="SSF89796">
    <property type="entry name" value="CoA-transferase family III (CaiB/BaiF)"/>
    <property type="match status" value="2"/>
</dbReference>
<dbReference type="InterPro" id="IPR023606">
    <property type="entry name" value="CoA-Trfase_III_dom_1_sf"/>
</dbReference>
<dbReference type="InterPro" id="IPR044855">
    <property type="entry name" value="CoA-Trfase_III_dom3_sf"/>
</dbReference>
<dbReference type="Pfam" id="PF02515">
    <property type="entry name" value="CoA_transf_3"/>
    <property type="match status" value="1"/>
</dbReference>
<dbReference type="GO" id="GO:0003824">
    <property type="term" value="F:catalytic activity"/>
    <property type="evidence" value="ECO:0007669"/>
    <property type="project" value="InterPro"/>
</dbReference>
<dbReference type="OrthoDB" id="9797653at2"/>
<dbReference type="InterPro" id="IPR003673">
    <property type="entry name" value="CoA-Trfase_fam_III"/>
</dbReference>
<dbReference type="PANTHER" id="PTHR48228:SF4">
    <property type="entry name" value="BLR3030 PROTEIN"/>
    <property type="match status" value="1"/>
</dbReference>
<dbReference type="PANTHER" id="PTHR48228">
    <property type="entry name" value="SUCCINYL-COA--D-CITRAMALATE COA-TRANSFERASE"/>
    <property type="match status" value="1"/>
</dbReference>
<comment type="caution">
    <text evidence="1">The sequence shown here is derived from an EMBL/GenBank/DDBJ whole genome shotgun (WGS) entry which is preliminary data.</text>
</comment>
<sequence>MDQNSIKVDLEKIIHNNLDNRLTTDEFDLHAETEYILNTVGASLKDFGGNLTFYGKDPIIPSVLRYGAQSAVTLAAKAAQIADIWRLKTGETQDIHVDLRKALRRFASFFEGTLEQVNGKPGNANSELGTGLAPNIFYKTKDDKWIQFTCLYPTLRLAACKMLNCIFTEEKIREAVLQWNAADLEEAGGKAGIPLYILRSPEEFMKLDMFQQVAKHLPLIKIEKVADSDPIPLPKGGDDALSGIKALGLGHVIAGCGIGRALALHGADVLNVWRYGDYEHELFHFTSNVGMRSTCLDFDKNEEDDKAFQELLSTADIFFSNRRSGFLNRKGLNLRELGKKHPGLITATVYFNSEEGPGSDRVGFDVSAGALAGPYWLESLGGTYKKTDHPHPTPQIAVINDYMAAWLAVVGILQALKLRATEGGSYKVSVSLSRTVAWQLGMGIFDQKFAYEKANSDDEHAYVLPDFIEEQTPMGFYKGVAEQVDMTKTPGKYKYLLEPLRSSQPKWDN</sequence>
<dbReference type="Proteomes" id="UP000236594">
    <property type="component" value="Unassembled WGS sequence"/>
</dbReference>
<dbReference type="EMBL" id="PPED02000001">
    <property type="protein sequence ID" value="PWN71892.1"/>
    <property type="molecule type" value="Genomic_DNA"/>
</dbReference>
<protein>
    <submittedName>
        <fullName evidence="1">Carnitine dehydratase</fullName>
    </submittedName>
</protein>
<evidence type="ECO:0000313" key="2">
    <source>
        <dbReference type="Proteomes" id="UP000236594"/>
    </source>
</evidence>
<dbReference type="Gene3D" id="3.40.50.10540">
    <property type="entry name" value="Crotonobetainyl-coa:carnitine coa-transferase, domain 1"/>
    <property type="match status" value="2"/>
</dbReference>